<proteinExistence type="predicted"/>
<dbReference type="Proteomes" id="UP001576780">
    <property type="component" value="Unassembled WGS sequence"/>
</dbReference>
<evidence type="ECO:0000313" key="1">
    <source>
        <dbReference type="EMBL" id="MFB2835096.1"/>
    </source>
</evidence>
<name>A0ABV4WK13_9CYAN</name>
<evidence type="ECO:0000313" key="2">
    <source>
        <dbReference type="Proteomes" id="UP001576780"/>
    </source>
</evidence>
<dbReference type="RefSeq" id="WP_413277519.1">
    <property type="nucleotide sequence ID" value="NZ_JBHFNT010000092.1"/>
</dbReference>
<reference evidence="1 2" key="1">
    <citation type="submission" date="2024-09" db="EMBL/GenBank/DDBJ databases">
        <title>Floridaenema gen nov. (Aerosakkonemataceae, Aerosakkonematales ord. nov., Cyanobacteria) from benthic tropical and subtropical fresh waters, with the description of four new species.</title>
        <authorList>
            <person name="Moretto J.A."/>
            <person name="Berthold D.E."/>
            <person name="Lefler F.W."/>
            <person name="Huang I.-S."/>
            <person name="Laughinghouse H. IV."/>
        </authorList>
    </citation>
    <scope>NUCLEOTIDE SEQUENCE [LARGE SCALE GENOMIC DNA]</scope>
    <source>
        <strain evidence="1 2">BLCC-F167</strain>
    </source>
</reference>
<evidence type="ECO:0008006" key="3">
    <source>
        <dbReference type="Google" id="ProtNLM"/>
    </source>
</evidence>
<organism evidence="1 2">
    <name type="scientific">Floridaenema evergladense BLCC-F167</name>
    <dbReference type="NCBI Taxonomy" id="3153639"/>
    <lineage>
        <taxon>Bacteria</taxon>
        <taxon>Bacillati</taxon>
        <taxon>Cyanobacteriota</taxon>
        <taxon>Cyanophyceae</taxon>
        <taxon>Oscillatoriophycideae</taxon>
        <taxon>Aerosakkonematales</taxon>
        <taxon>Aerosakkonemataceae</taxon>
        <taxon>Floridanema</taxon>
        <taxon>Floridanema evergladense</taxon>
    </lineage>
</organism>
<dbReference type="Gene3D" id="3.30.70.1790">
    <property type="entry name" value="RepB DNA-primase, N-terminal domain"/>
    <property type="match status" value="1"/>
</dbReference>
<accession>A0ABV4WK13</accession>
<protein>
    <recommendedName>
        <fullName evidence="3">Replication protein</fullName>
    </recommendedName>
</protein>
<feature type="non-terminal residue" evidence="1">
    <location>
        <position position="363"/>
    </location>
</feature>
<sequence length="363" mass="40910">MVPLIGLAALKQFCASAHFHGLIYIQVSWNHIDKQGNFTVNPPTDWEKGENGELINYIYSGIVTANKFLISRASPSGKDSQGNTIWKTTGKQLNGFEYLKAQAEDGATIYFYPNQPSGGISNAHICSSHLLFYEIDNLPLFEQWKRLNDLKTLTGLKPCAVVFSGGKSLHVYFRLSQEIDAETHWRRLNRKLTVIQESDPAINNPARAMRLPGIVRRKAINGQLTDSIDISLEQYSDAVYTPEEFEKALDATGLFPYGLSYSRWLKWRWERLHGTIEKARAILNTPEEELTPKYDLPKLDGVNYNGEHIPLEWCLSRNDKALLTSGVSEGSRDDSAYKLARNLIGTANELSRLGFNYSGDPYS</sequence>
<keyword evidence="2" id="KW-1185">Reference proteome</keyword>
<gene>
    <name evidence="1" type="ORF">ACE1CA_11235</name>
</gene>
<dbReference type="EMBL" id="JBHFNT010000092">
    <property type="protein sequence ID" value="MFB2835096.1"/>
    <property type="molecule type" value="Genomic_DNA"/>
</dbReference>
<comment type="caution">
    <text evidence="1">The sequence shown here is derived from an EMBL/GenBank/DDBJ whole genome shotgun (WGS) entry which is preliminary data.</text>
</comment>